<dbReference type="PANTHER" id="PTHR34836">
    <property type="entry name" value="OS06G0188250 PROTEIN"/>
    <property type="match status" value="1"/>
</dbReference>
<comment type="function">
    <text evidence="15">Glutamate-gated receptor that probably acts as non-selective cation channel.</text>
</comment>
<evidence type="ECO:0000256" key="1">
    <source>
        <dbReference type="ARBA" id="ARBA00004141"/>
    </source>
</evidence>
<keyword evidence="12 15" id="KW-1071">Ligand-gated ion channel</keyword>
<evidence type="ECO:0000256" key="15">
    <source>
        <dbReference type="PIRNR" id="PIRNR037090"/>
    </source>
</evidence>
<dbReference type="GO" id="GO:0016020">
    <property type="term" value="C:membrane"/>
    <property type="evidence" value="ECO:0007669"/>
    <property type="project" value="UniProtKB-SubCell"/>
</dbReference>
<keyword evidence="6 17" id="KW-0732">Signal</keyword>
<evidence type="ECO:0000256" key="3">
    <source>
        <dbReference type="ARBA" id="ARBA00011095"/>
    </source>
</evidence>
<sequence>MMKNPTSHVSCLVFWLLLFKTLLAMADMAQNTTIPVNVGVILDLDSLFGKVGLSCVNMALSDFYASHAYYKTRLVLHTRDSMRDVVAEAAAALELIKDVEVQAIIIGPESSKEANFVVNLGDKAQVPVISFSTTSPSPATSQTSYFFRIAQDDSSQVKAISSIFQAFGWSEAVLIYVDNEFGDGVIPYLGNALQEVGARISYWSVIPPVVTDDHIVSKLQHLMTMKTRVFIVHMLPSLGSRVFAKAKEIGMMSEGYAWIMTDGMTNFFGSINSSAIDNMQGVLGLKTYIPNTQELEHFRVRWQQKFQNDNPTILNVKLDVFGLWAYDTAGALAMAVEKVGSSKNFSFQKTNTSDRANDLETLGFSLSGPQLVQALSSTIFRGLSGNFTLVNGQLQSSDFQIVNVIGSGERGLGYWTPKDGLVRNMKSANTNTSTNTYSTTSNASSLGPIIWPGDTTTIPKGWQNPNHGNTLKILVPVKRGFRELVNVTFDPSTNTTMITGFCIDVFKAAIEELPYAVSYEFYPFAKPNGEAAGSYNDLIFQLFLGNYDAGVGDMTNRANRSLYVDFTLPYTESGVSMVVPIKHSKSRQGALVFLKPFTWDLWVITCCCFILIGFVIWVLEHRINEDFRGPGGPAVSFWFSLSTMVFAQREQLVSNLSRFVVVVWCFVVLILTQTYTASLTSLLTVEKLQPTVTDVGQLLKNGDFVGFQEGSFVQELLTNELGFHVEKLRAYRSTQELAQLFEKGGVSAAFDETPFMNLFLSTYCSEYTMIEPTLFNADSGFAFAFPKGSPLTLDVSRVITNLQEQGKIQSIKDKWFKKDAGCKRDPATTSISFNSLWGLFLLVGVSSAFALLVHAAMFFYHNRHLLILPDSNASLWQKLCKIVTFTL</sequence>
<keyword evidence="7 16" id="KW-1133">Transmembrane helix</keyword>
<dbReference type="CDD" id="cd13686">
    <property type="entry name" value="GluR_Plant"/>
    <property type="match status" value="1"/>
</dbReference>
<evidence type="ECO:0000256" key="6">
    <source>
        <dbReference type="ARBA" id="ARBA00022729"/>
    </source>
</evidence>
<dbReference type="InterPro" id="IPR017103">
    <property type="entry name" value="Iontropic_Glu_rcpt_pln"/>
</dbReference>
<proteinExistence type="inferred from homology"/>
<dbReference type="FunFam" id="1.10.287.70:FF:000037">
    <property type="entry name" value="Glutamate receptor"/>
    <property type="match status" value="1"/>
</dbReference>
<dbReference type="PANTHER" id="PTHR34836:SF1">
    <property type="entry name" value="OS09G0428600 PROTEIN"/>
    <property type="match status" value="1"/>
</dbReference>
<dbReference type="Gene3D" id="1.10.287.70">
    <property type="match status" value="1"/>
</dbReference>
<dbReference type="Gene3D" id="3.40.50.2300">
    <property type="match status" value="2"/>
</dbReference>
<evidence type="ECO:0000256" key="13">
    <source>
        <dbReference type="ARBA" id="ARBA00023303"/>
    </source>
</evidence>
<evidence type="ECO:0000256" key="14">
    <source>
        <dbReference type="ARBA" id="ARBA00049638"/>
    </source>
</evidence>
<dbReference type="InterPro" id="IPR044440">
    <property type="entry name" value="GABAb_receptor_plant_PBP1"/>
</dbReference>
<dbReference type="GO" id="GO:0015276">
    <property type="term" value="F:ligand-gated monoatomic ion channel activity"/>
    <property type="evidence" value="ECO:0007669"/>
    <property type="project" value="InterPro"/>
</dbReference>
<comment type="function">
    <text evidence="14">Glutamate-gated receptor that probably acts as a non-selective cation channel. May be involved in light-signal transduction and calcium homeostasis via the regulation of calcium influx into cells.</text>
</comment>
<dbReference type="Gramene" id="mRNA:MD14G0056900">
    <property type="protein sequence ID" value="mRNA:MD14G0056900"/>
    <property type="gene ID" value="MD14G0056900"/>
</dbReference>
<keyword evidence="10 15" id="KW-0675">Receptor</keyword>
<feature type="chain" id="PRO_5019731414" description="Glutamate receptor" evidence="17">
    <location>
        <begin position="27"/>
        <end position="887"/>
    </location>
</feature>
<dbReference type="InterPro" id="IPR028082">
    <property type="entry name" value="Peripla_BP_I"/>
</dbReference>
<dbReference type="InterPro" id="IPR001828">
    <property type="entry name" value="ANF_lig-bd_rcpt"/>
</dbReference>
<dbReference type="FunFam" id="3.40.190.10:FF:000103">
    <property type="entry name" value="Glutamate receptor"/>
    <property type="match status" value="1"/>
</dbReference>
<keyword evidence="11" id="KW-0325">Glycoprotein</keyword>
<dbReference type="PIRSF" id="PIRSF037090">
    <property type="entry name" value="Iontro_Glu-like_rcpt_pln"/>
    <property type="match status" value="1"/>
</dbReference>
<comment type="similarity">
    <text evidence="2 15">Belongs to the glutamate-gated ion channel (TC 1.A.10.1) family.</text>
</comment>
<keyword evidence="5 16" id="KW-0812">Transmembrane</keyword>
<keyword evidence="20" id="KW-1185">Reference proteome</keyword>
<dbReference type="Pfam" id="PF10613">
    <property type="entry name" value="Lig_chan-Glu_bd"/>
    <property type="match status" value="1"/>
</dbReference>
<evidence type="ECO:0000256" key="12">
    <source>
        <dbReference type="ARBA" id="ARBA00023286"/>
    </source>
</evidence>
<keyword evidence="4 15" id="KW-0813">Transport</keyword>
<keyword evidence="13 15" id="KW-0407">Ion channel</keyword>
<dbReference type="OrthoDB" id="5984008at2759"/>
<dbReference type="FunFam" id="3.40.50.2300:FF:000188">
    <property type="entry name" value="Glutamate receptor"/>
    <property type="match status" value="1"/>
</dbReference>
<name>A0A498I3J7_MALDO</name>
<dbReference type="InterPro" id="IPR001320">
    <property type="entry name" value="Iontro_rcpt_C"/>
</dbReference>
<evidence type="ECO:0000256" key="17">
    <source>
        <dbReference type="SAM" id="SignalP"/>
    </source>
</evidence>
<reference evidence="19 20" key="1">
    <citation type="submission" date="2018-10" db="EMBL/GenBank/DDBJ databases">
        <title>A high-quality apple genome assembly.</title>
        <authorList>
            <person name="Hu J."/>
        </authorList>
    </citation>
    <scope>NUCLEOTIDE SEQUENCE [LARGE SCALE GENOMIC DNA]</scope>
    <source>
        <strain evidence="20">cv. HFTH1</strain>
        <tissue evidence="19">Young leaf</tissue>
    </source>
</reference>
<evidence type="ECO:0000256" key="16">
    <source>
        <dbReference type="SAM" id="Phobius"/>
    </source>
</evidence>
<comment type="subcellular location">
    <subcellularLocation>
        <location evidence="1">Membrane</location>
        <topology evidence="1">Multi-pass membrane protein</topology>
    </subcellularLocation>
</comment>
<evidence type="ECO:0000259" key="18">
    <source>
        <dbReference type="SMART" id="SM00079"/>
    </source>
</evidence>
<dbReference type="Proteomes" id="UP000290289">
    <property type="component" value="Chromosome 14"/>
</dbReference>
<evidence type="ECO:0000256" key="2">
    <source>
        <dbReference type="ARBA" id="ARBA00008685"/>
    </source>
</evidence>
<dbReference type="SMR" id="A0A498I3J7"/>
<feature type="signal peptide" evidence="17">
    <location>
        <begin position="1"/>
        <end position="26"/>
    </location>
</feature>
<gene>
    <name evidence="19" type="ORF">DVH24_019523</name>
</gene>
<dbReference type="EMBL" id="RDQH01000340">
    <property type="protein sequence ID" value="RXH76635.1"/>
    <property type="molecule type" value="Genomic_DNA"/>
</dbReference>
<comment type="subunit">
    <text evidence="3">May form heteromers.</text>
</comment>
<evidence type="ECO:0000313" key="19">
    <source>
        <dbReference type="EMBL" id="RXH76635.1"/>
    </source>
</evidence>
<evidence type="ECO:0000256" key="11">
    <source>
        <dbReference type="ARBA" id="ARBA00023180"/>
    </source>
</evidence>
<comment type="caution">
    <text evidence="19">The sequence shown here is derived from an EMBL/GenBank/DDBJ whole genome shotgun (WGS) entry which is preliminary data.</text>
</comment>
<evidence type="ECO:0000256" key="8">
    <source>
        <dbReference type="ARBA" id="ARBA00023065"/>
    </source>
</evidence>
<evidence type="ECO:0000256" key="4">
    <source>
        <dbReference type="ARBA" id="ARBA00022448"/>
    </source>
</evidence>
<evidence type="ECO:0000256" key="7">
    <source>
        <dbReference type="ARBA" id="ARBA00022989"/>
    </source>
</evidence>
<feature type="transmembrane region" description="Helical" evidence="16">
    <location>
        <begin position="601"/>
        <end position="619"/>
    </location>
</feature>
<protein>
    <recommendedName>
        <fullName evidence="15">Glutamate receptor</fullName>
    </recommendedName>
</protein>
<dbReference type="Pfam" id="PF00060">
    <property type="entry name" value="Lig_chan"/>
    <property type="match status" value="1"/>
</dbReference>
<dbReference type="SUPFAM" id="SSF53850">
    <property type="entry name" value="Periplasmic binding protein-like II"/>
    <property type="match status" value="1"/>
</dbReference>
<dbReference type="AlphaFoldDB" id="A0A498I3J7"/>
<evidence type="ECO:0000313" key="20">
    <source>
        <dbReference type="Proteomes" id="UP000290289"/>
    </source>
</evidence>
<dbReference type="SMART" id="SM00079">
    <property type="entry name" value="PBPe"/>
    <property type="match status" value="1"/>
</dbReference>
<keyword evidence="9 15" id="KW-0472">Membrane</keyword>
<organism evidence="19 20">
    <name type="scientific">Malus domestica</name>
    <name type="common">Apple</name>
    <name type="synonym">Pyrus malus</name>
    <dbReference type="NCBI Taxonomy" id="3750"/>
    <lineage>
        <taxon>Eukaryota</taxon>
        <taxon>Viridiplantae</taxon>
        <taxon>Streptophyta</taxon>
        <taxon>Embryophyta</taxon>
        <taxon>Tracheophyta</taxon>
        <taxon>Spermatophyta</taxon>
        <taxon>Magnoliopsida</taxon>
        <taxon>eudicotyledons</taxon>
        <taxon>Gunneridae</taxon>
        <taxon>Pentapetalae</taxon>
        <taxon>rosids</taxon>
        <taxon>fabids</taxon>
        <taxon>Rosales</taxon>
        <taxon>Rosaceae</taxon>
        <taxon>Amygdaloideae</taxon>
        <taxon>Maleae</taxon>
        <taxon>Malus</taxon>
    </lineage>
</organism>
<dbReference type="InterPro" id="IPR015683">
    <property type="entry name" value="Ionotropic_Glu_rcpt"/>
</dbReference>
<keyword evidence="8 15" id="KW-0406">Ion transport</keyword>
<evidence type="ECO:0000256" key="5">
    <source>
        <dbReference type="ARBA" id="ARBA00022692"/>
    </source>
</evidence>
<dbReference type="InterPro" id="IPR019594">
    <property type="entry name" value="Glu/Gly-bd"/>
</dbReference>
<feature type="transmembrane region" description="Helical" evidence="16">
    <location>
        <begin position="659"/>
        <end position="683"/>
    </location>
</feature>
<evidence type="ECO:0000256" key="9">
    <source>
        <dbReference type="ARBA" id="ARBA00023136"/>
    </source>
</evidence>
<dbReference type="Gene3D" id="3.40.190.10">
    <property type="entry name" value="Periplasmic binding protein-like II"/>
    <property type="match status" value="3"/>
</dbReference>
<evidence type="ECO:0000256" key="10">
    <source>
        <dbReference type="ARBA" id="ARBA00023170"/>
    </source>
</evidence>
<dbReference type="Pfam" id="PF01094">
    <property type="entry name" value="ANF_receptor"/>
    <property type="match status" value="1"/>
</dbReference>
<dbReference type="CDD" id="cd19990">
    <property type="entry name" value="PBP1_GABAb_receptor_plant"/>
    <property type="match status" value="1"/>
</dbReference>
<dbReference type="SUPFAM" id="SSF53822">
    <property type="entry name" value="Periplasmic binding protein-like I"/>
    <property type="match status" value="1"/>
</dbReference>
<accession>A0A498I3J7</accession>
<feature type="domain" description="Ionotropic glutamate receptor C-terminal" evidence="18">
    <location>
        <begin position="470"/>
        <end position="818"/>
    </location>
</feature>
<feature type="transmembrane region" description="Helical" evidence="16">
    <location>
        <begin position="836"/>
        <end position="860"/>
    </location>
</feature>
<dbReference type="FunFam" id="3.40.50.2300:FF:000310">
    <property type="entry name" value="Glutamate receptor"/>
    <property type="match status" value="1"/>
</dbReference>